<organism evidence="9 10">
    <name type="scientific">Microthyrium microscopicum</name>
    <dbReference type="NCBI Taxonomy" id="703497"/>
    <lineage>
        <taxon>Eukaryota</taxon>
        <taxon>Fungi</taxon>
        <taxon>Dikarya</taxon>
        <taxon>Ascomycota</taxon>
        <taxon>Pezizomycotina</taxon>
        <taxon>Dothideomycetes</taxon>
        <taxon>Dothideomycetes incertae sedis</taxon>
        <taxon>Microthyriales</taxon>
        <taxon>Microthyriaceae</taxon>
        <taxon>Microthyrium</taxon>
    </lineage>
</organism>
<dbReference type="Pfam" id="PF04893">
    <property type="entry name" value="Yip1"/>
    <property type="match status" value="1"/>
</dbReference>
<reference evidence="9" key="1">
    <citation type="journal article" date="2020" name="Stud. Mycol.">
        <title>101 Dothideomycetes genomes: a test case for predicting lifestyles and emergence of pathogens.</title>
        <authorList>
            <person name="Haridas S."/>
            <person name="Albert R."/>
            <person name="Binder M."/>
            <person name="Bloem J."/>
            <person name="Labutti K."/>
            <person name="Salamov A."/>
            <person name="Andreopoulos B."/>
            <person name="Baker S."/>
            <person name="Barry K."/>
            <person name="Bills G."/>
            <person name="Bluhm B."/>
            <person name="Cannon C."/>
            <person name="Castanera R."/>
            <person name="Culley D."/>
            <person name="Daum C."/>
            <person name="Ezra D."/>
            <person name="Gonzalez J."/>
            <person name="Henrissat B."/>
            <person name="Kuo A."/>
            <person name="Liang C."/>
            <person name="Lipzen A."/>
            <person name="Lutzoni F."/>
            <person name="Magnuson J."/>
            <person name="Mondo S."/>
            <person name="Nolan M."/>
            <person name="Ohm R."/>
            <person name="Pangilinan J."/>
            <person name="Park H.-J."/>
            <person name="Ramirez L."/>
            <person name="Alfaro M."/>
            <person name="Sun H."/>
            <person name="Tritt A."/>
            <person name="Yoshinaga Y."/>
            <person name="Zwiers L.-H."/>
            <person name="Turgeon B."/>
            <person name="Goodwin S."/>
            <person name="Spatafora J."/>
            <person name="Crous P."/>
            <person name="Grigoriev I."/>
        </authorList>
    </citation>
    <scope>NUCLEOTIDE SEQUENCE</scope>
    <source>
        <strain evidence="9">CBS 115976</strain>
    </source>
</reference>
<dbReference type="InterPro" id="IPR039765">
    <property type="entry name" value="Yip5/YIPF1/YIPF2"/>
</dbReference>
<evidence type="ECO:0000259" key="8">
    <source>
        <dbReference type="Pfam" id="PF04893"/>
    </source>
</evidence>
<keyword evidence="4 6" id="KW-1133">Transmembrane helix</keyword>
<evidence type="ECO:0000313" key="10">
    <source>
        <dbReference type="Proteomes" id="UP000799302"/>
    </source>
</evidence>
<feature type="transmembrane region" description="Helical" evidence="6">
    <location>
        <begin position="152"/>
        <end position="172"/>
    </location>
</feature>
<keyword evidence="3 6" id="KW-0812">Transmembrane</keyword>
<dbReference type="AlphaFoldDB" id="A0A6A6U4G8"/>
<keyword evidence="10" id="KW-1185">Reference proteome</keyword>
<gene>
    <name evidence="9" type="ORF">BT63DRAFT_427572</name>
</gene>
<dbReference type="EMBL" id="MU004238">
    <property type="protein sequence ID" value="KAF2667165.1"/>
    <property type="molecule type" value="Genomic_DNA"/>
</dbReference>
<dbReference type="InterPro" id="IPR006977">
    <property type="entry name" value="Yip1_dom"/>
</dbReference>
<name>A0A6A6U4G8_9PEZI</name>
<feature type="transmembrane region" description="Helical" evidence="6">
    <location>
        <begin position="239"/>
        <end position="262"/>
    </location>
</feature>
<comment type="subcellular location">
    <subcellularLocation>
        <location evidence="6">Golgi apparatus membrane</location>
        <topology evidence="6">Multi-pass membrane protein</topology>
    </subcellularLocation>
    <subcellularLocation>
        <location evidence="1">Membrane</location>
        <topology evidence="1">Multi-pass membrane protein</topology>
    </subcellularLocation>
</comment>
<dbReference type="OrthoDB" id="10256463at2759"/>
<dbReference type="PANTHER" id="PTHR12822:SF2">
    <property type="entry name" value="PROTEIN YIPF"/>
    <property type="match status" value="1"/>
</dbReference>
<dbReference type="Proteomes" id="UP000799302">
    <property type="component" value="Unassembled WGS sequence"/>
</dbReference>
<feature type="domain" description="Yip1" evidence="8">
    <location>
        <begin position="94"/>
        <end position="253"/>
    </location>
</feature>
<feature type="compositionally biased region" description="Polar residues" evidence="7">
    <location>
        <begin position="48"/>
        <end position="61"/>
    </location>
</feature>
<dbReference type="GO" id="GO:0031267">
    <property type="term" value="F:small GTPase binding"/>
    <property type="evidence" value="ECO:0007669"/>
    <property type="project" value="InterPro"/>
</dbReference>
<evidence type="ECO:0000256" key="1">
    <source>
        <dbReference type="ARBA" id="ARBA00004141"/>
    </source>
</evidence>
<accession>A0A6A6U4G8</accession>
<dbReference type="GO" id="GO:0000139">
    <property type="term" value="C:Golgi membrane"/>
    <property type="evidence" value="ECO:0007669"/>
    <property type="project" value="UniProtKB-SubCell"/>
</dbReference>
<proteinExistence type="inferred from homology"/>
<evidence type="ECO:0000256" key="5">
    <source>
        <dbReference type="ARBA" id="ARBA00023136"/>
    </source>
</evidence>
<dbReference type="PANTHER" id="PTHR12822">
    <property type="entry name" value="PROTEIN YIPF"/>
    <property type="match status" value="1"/>
</dbReference>
<feature type="transmembrane region" description="Helical" evidence="6">
    <location>
        <begin position="110"/>
        <end position="132"/>
    </location>
</feature>
<evidence type="ECO:0000256" key="6">
    <source>
        <dbReference type="RuleBase" id="RU361264"/>
    </source>
</evidence>
<feature type="region of interest" description="Disordered" evidence="7">
    <location>
        <begin position="31"/>
        <end position="61"/>
    </location>
</feature>
<dbReference type="GO" id="GO:0016192">
    <property type="term" value="P:vesicle-mediated transport"/>
    <property type="evidence" value="ECO:0007669"/>
    <property type="project" value="InterPro"/>
</dbReference>
<evidence type="ECO:0000256" key="3">
    <source>
        <dbReference type="ARBA" id="ARBA00022692"/>
    </source>
</evidence>
<keyword evidence="5 6" id="KW-0472">Membrane</keyword>
<evidence type="ECO:0000313" key="9">
    <source>
        <dbReference type="EMBL" id="KAF2667165.1"/>
    </source>
</evidence>
<evidence type="ECO:0000256" key="4">
    <source>
        <dbReference type="ARBA" id="ARBA00022989"/>
    </source>
</evidence>
<feature type="transmembrane region" description="Helical" evidence="6">
    <location>
        <begin position="184"/>
        <end position="202"/>
    </location>
</feature>
<protein>
    <recommendedName>
        <fullName evidence="6">Protein YIP</fullName>
    </recommendedName>
</protein>
<sequence length="289" mass="31897">MASNRGYDVVVDVDTEGDLGHTDLQEDLEFHNSNFDSQPRGGPGKIQPDSTSSNPFLSSGQNAAPKRPIFTLSFYSQFFDVDTAEVLKRCWAALWPRASFLDILDGNPDLYGPFWIATTVVFILFMAGTLNWRITGNEGQYDWGLMSGSAGLIYGYTGIVPVLLFFTLRWFGSESANLLECWCLYGYANLIWIPVALISWSTYPLLNFIFVVIGFAISTAFLVRNLYPVLSATDMQTSKILLIVVVVLHAGLSLAINILFFAHGNATLKDPVTGNPPPSEAPKEPPSMF</sequence>
<evidence type="ECO:0000256" key="7">
    <source>
        <dbReference type="SAM" id="MobiDB-lite"/>
    </source>
</evidence>
<evidence type="ECO:0000256" key="2">
    <source>
        <dbReference type="ARBA" id="ARBA00010596"/>
    </source>
</evidence>
<feature type="transmembrane region" description="Helical" evidence="6">
    <location>
        <begin position="208"/>
        <end position="227"/>
    </location>
</feature>
<comment type="similarity">
    <text evidence="2 6">Belongs to the YIP1 family.</text>
</comment>